<proteinExistence type="predicted"/>
<accession>Q5LFC2</accession>
<keyword evidence="1" id="KW-0812">Transmembrane</keyword>
<dbReference type="GeneID" id="60366119"/>
<dbReference type="HOGENOM" id="CLU_1493392_0_0_10"/>
<protein>
    <submittedName>
        <fullName evidence="1">Transmembrane protein</fullName>
    </submittedName>
</protein>
<keyword evidence="2" id="KW-1185">Reference proteome</keyword>
<gene>
    <name evidence="1" type="ORF">BF9343_1395</name>
</gene>
<keyword evidence="1" id="KW-0472">Membrane</keyword>
<accession>A0A371A3L1</accession>
<organism evidence="1 2">
    <name type="scientific">Bacteroides fragilis (strain ATCC 25285 / DSM 2151 / CCUG 4856 / JCM 11019 / LMG 10263 / NCTC 9343 / Onslow / VPI 2553 / EN-2)</name>
    <dbReference type="NCBI Taxonomy" id="272559"/>
    <lineage>
        <taxon>Bacteria</taxon>
        <taxon>Pseudomonadati</taxon>
        <taxon>Bacteroidota</taxon>
        <taxon>Bacteroidia</taxon>
        <taxon>Bacteroidales</taxon>
        <taxon>Bacteroidaceae</taxon>
        <taxon>Bacteroides</taxon>
    </lineage>
</organism>
<dbReference type="KEGG" id="bfs:BF9343_1395"/>
<dbReference type="EMBL" id="CR626927">
    <property type="protein sequence ID" value="CAH07176.1"/>
    <property type="molecule type" value="Genomic_DNA"/>
</dbReference>
<sequence>MEFKEIQVEILRGSCNFPSGNIYLSDGSLEKVWQSVVCQPDFPEFFTRNIRESGGDERLARVYAVLRVDARDTGDPVVSISFYRYKSLFPGYICRYEYCAFPGTEFRNYLEELFGKTQESVSRAMKEGRYFMLAAILLFLLARFAVVPLFGLSPTIFWLYVPSIMAFFTAMFLSLQVICPGEPEE</sequence>
<dbReference type="Proteomes" id="UP000006731">
    <property type="component" value="Chromosome"/>
</dbReference>
<dbReference type="RefSeq" id="WP_010992495.1">
    <property type="nucleotide sequence ID" value="NC_003228.3"/>
</dbReference>
<dbReference type="AlphaFoldDB" id="A0A371A3L1"/>
<reference evidence="1 2" key="1">
    <citation type="journal article" date="2005" name="Science">
        <title>Extensive DNA inversions in the B. fragilis genome control variable gene expression.</title>
        <authorList>
            <person name="Cerdeno-Tarraga A.M."/>
            <person name="Patrick S."/>
            <person name="Crosmann L."/>
            <person name="Blakely G."/>
            <person name="Abratt V."/>
            <person name="Lennard N."/>
            <person name="Duerden B."/>
            <person name="Poxton I."/>
            <person name="Harris B."/>
            <person name="Quail M.A."/>
            <person name="Barron A."/>
            <person name="Clarck L."/>
            <person name="Corton C."/>
            <person name="Doggett J."/>
            <person name="Holden M.T.G."/>
            <person name="Larke N."/>
            <person name="Line A."/>
            <person name="Lord A."/>
            <person name="Norbertczak H."/>
            <person name="Ormond D."/>
            <person name="Price C."/>
            <person name="Rabbinowitsch E."/>
            <person name="Woodward J."/>
            <person name="Barrel B.G."/>
            <person name="Parkhill J."/>
        </authorList>
    </citation>
    <scope>NUCLEOTIDE SEQUENCE [LARGE SCALE GENOMIC DNA]</scope>
    <source>
        <strain evidence="2">ATCC 25285 / DSM 2151 / CCUG 4856 / JCM 11019 / LMG 10263 / NCTC 9343 / Onslow / VPI 2553 / EN-2</strain>
    </source>
</reference>
<evidence type="ECO:0000313" key="1">
    <source>
        <dbReference type="EMBL" id="CAH07176.1"/>
    </source>
</evidence>
<name>A0A371A3L1_BACFN</name>
<evidence type="ECO:0000313" key="2">
    <source>
        <dbReference type="Proteomes" id="UP000006731"/>
    </source>
</evidence>